<name>A0A258HNM7_9CAUL</name>
<feature type="region of interest" description="Disordered" evidence="1">
    <location>
        <begin position="89"/>
        <end position="114"/>
    </location>
</feature>
<reference evidence="2 3" key="1">
    <citation type="submission" date="2017-03" db="EMBL/GenBank/DDBJ databases">
        <title>Lifting the veil on microbial sulfur biogeochemistry in mining wastewaters.</title>
        <authorList>
            <person name="Kantor R.S."/>
            <person name="Colenbrander Nelson T."/>
            <person name="Marshall S."/>
            <person name="Bennett D."/>
            <person name="Apte S."/>
            <person name="Camacho D."/>
            <person name="Thomas B.C."/>
            <person name="Warren L.A."/>
            <person name="Banfield J.F."/>
        </authorList>
    </citation>
    <scope>NUCLEOTIDE SEQUENCE [LARGE SCALE GENOMIC DNA]</scope>
    <source>
        <strain evidence="2">32-68-21</strain>
    </source>
</reference>
<evidence type="ECO:0000313" key="2">
    <source>
        <dbReference type="EMBL" id="OYX58214.1"/>
    </source>
</evidence>
<accession>A0A258HNM7</accession>
<dbReference type="EMBL" id="NCEQ01000003">
    <property type="protein sequence ID" value="OYX58214.1"/>
    <property type="molecule type" value="Genomic_DNA"/>
</dbReference>
<comment type="caution">
    <text evidence="2">The sequence shown here is derived from an EMBL/GenBank/DDBJ whole genome shotgun (WGS) entry which is preliminary data.</text>
</comment>
<dbReference type="AlphaFoldDB" id="A0A258HNM7"/>
<evidence type="ECO:0000256" key="1">
    <source>
        <dbReference type="SAM" id="MobiDB-lite"/>
    </source>
</evidence>
<sequence length="114" mass="12630">MATREDTIGPGRDVFDGIDHSERDGLLLIAEVQVEVYDHKRRLTVRQQESTRQRPGRMDLKLLQSDLTPPGLSVEARVDKVQNLLIRGPDTRPAPLNCAPGEGGNCEGDDKKLS</sequence>
<gene>
    <name evidence="2" type="ORF">B7Y86_04235</name>
</gene>
<organism evidence="2 3">
    <name type="scientific">Brevundimonas subvibrioides</name>
    <dbReference type="NCBI Taxonomy" id="74313"/>
    <lineage>
        <taxon>Bacteria</taxon>
        <taxon>Pseudomonadati</taxon>
        <taxon>Pseudomonadota</taxon>
        <taxon>Alphaproteobacteria</taxon>
        <taxon>Caulobacterales</taxon>
        <taxon>Caulobacteraceae</taxon>
        <taxon>Brevundimonas</taxon>
    </lineage>
</organism>
<protein>
    <submittedName>
        <fullName evidence="2">Uncharacterized protein</fullName>
    </submittedName>
</protein>
<evidence type="ECO:0000313" key="3">
    <source>
        <dbReference type="Proteomes" id="UP000216147"/>
    </source>
</evidence>
<proteinExistence type="predicted"/>
<dbReference type="Proteomes" id="UP000216147">
    <property type="component" value="Unassembled WGS sequence"/>
</dbReference>